<dbReference type="EMBL" id="JBEZAE010000015">
    <property type="protein sequence ID" value="MEU7072882.1"/>
    <property type="molecule type" value="Genomic_DNA"/>
</dbReference>
<evidence type="ECO:0000313" key="4">
    <source>
        <dbReference type="Proteomes" id="UP001551329"/>
    </source>
</evidence>
<dbReference type="InterPro" id="IPR036388">
    <property type="entry name" value="WH-like_DNA-bd_sf"/>
</dbReference>
<dbReference type="PROSITE" id="PS51077">
    <property type="entry name" value="HTH_ICLR"/>
    <property type="match status" value="1"/>
</dbReference>
<evidence type="ECO:0000256" key="1">
    <source>
        <dbReference type="SAM" id="MobiDB-lite"/>
    </source>
</evidence>
<reference evidence="3 4" key="1">
    <citation type="submission" date="2024-06" db="EMBL/GenBank/DDBJ databases">
        <title>The Natural Products Discovery Center: Release of the First 8490 Sequenced Strains for Exploring Actinobacteria Biosynthetic Diversity.</title>
        <authorList>
            <person name="Kalkreuter E."/>
            <person name="Kautsar S.A."/>
            <person name="Yang D."/>
            <person name="Bader C.D."/>
            <person name="Teijaro C.N."/>
            <person name="Fluegel L."/>
            <person name="Davis C.M."/>
            <person name="Simpson J.R."/>
            <person name="Lauterbach L."/>
            <person name="Steele A.D."/>
            <person name="Gui C."/>
            <person name="Meng S."/>
            <person name="Li G."/>
            <person name="Viehrig K."/>
            <person name="Ye F."/>
            <person name="Su P."/>
            <person name="Kiefer A.F."/>
            <person name="Nichols A."/>
            <person name="Cepeda A.J."/>
            <person name="Yan W."/>
            <person name="Fan B."/>
            <person name="Jiang Y."/>
            <person name="Adhikari A."/>
            <person name="Zheng C.-J."/>
            <person name="Schuster L."/>
            <person name="Cowan T.M."/>
            <person name="Smanski M.J."/>
            <person name="Chevrette M.G."/>
            <person name="De Carvalho L.P.S."/>
            <person name="Shen B."/>
        </authorList>
    </citation>
    <scope>NUCLEOTIDE SEQUENCE [LARGE SCALE GENOMIC DNA]</scope>
    <source>
        <strain evidence="3 4">NPDC045974</strain>
    </source>
</reference>
<dbReference type="Proteomes" id="UP001551329">
    <property type="component" value="Unassembled WGS sequence"/>
</dbReference>
<comment type="caution">
    <text evidence="3">The sequence shown here is derived from an EMBL/GenBank/DDBJ whole genome shotgun (WGS) entry which is preliminary data.</text>
</comment>
<dbReference type="SUPFAM" id="SSF46785">
    <property type="entry name" value="Winged helix' DNA-binding domain"/>
    <property type="match status" value="1"/>
</dbReference>
<proteinExistence type="predicted"/>
<dbReference type="InterPro" id="IPR036390">
    <property type="entry name" value="WH_DNA-bd_sf"/>
</dbReference>
<feature type="domain" description="HTH iclR-type" evidence="2">
    <location>
        <begin position="48"/>
        <end position="111"/>
    </location>
</feature>
<keyword evidence="4" id="KW-1185">Reference proteome</keyword>
<dbReference type="InterPro" id="IPR005471">
    <property type="entry name" value="Tscrpt_reg_IclR_N"/>
</dbReference>
<dbReference type="Pfam" id="PF09339">
    <property type="entry name" value="HTH_IclR"/>
    <property type="match status" value="1"/>
</dbReference>
<sequence>MSEILAGNNRPLDRIRVVGDARVLHNREGEFALLQPVADPSDRAGGVGGAVGRTMAVLRALTSLGPGEHPLASVAESAGLPAATAHRYLQALTREGAVEQLGPRAGYALTDALHGPPSSTPAQPLQAGPPSPAVRAEIVTLQSRTGQLAFVYRPHLIGTPMRICAERAYGPHADEVLTSPQIALRSLESAPLEADAAGLAIFACLGSVGGNKIDIAYIREEGHAISPSPLAGRIMIAAPIWYGSAVAGSVALLAKDGPMRRATTRARYVAAVMDTAAAMSGHLTRSGARRAS</sequence>
<dbReference type="Gene3D" id="1.10.10.10">
    <property type="entry name" value="Winged helix-like DNA-binding domain superfamily/Winged helix DNA-binding domain"/>
    <property type="match status" value="1"/>
</dbReference>
<dbReference type="RefSeq" id="WP_358476164.1">
    <property type="nucleotide sequence ID" value="NZ_JBEZAE010000015.1"/>
</dbReference>
<organism evidence="3 4">
    <name type="scientific">Streptomyces narbonensis</name>
    <dbReference type="NCBI Taxonomy" id="67333"/>
    <lineage>
        <taxon>Bacteria</taxon>
        <taxon>Bacillati</taxon>
        <taxon>Actinomycetota</taxon>
        <taxon>Actinomycetes</taxon>
        <taxon>Kitasatosporales</taxon>
        <taxon>Streptomycetaceae</taxon>
        <taxon>Streptomyces</taxon>
    </lineage>
</organism>
<feature type="region of interest" description="Disordered" evidence="1">
    <location>
        <begin position="112"/>
        <end position="131"/>
    </location>
</feature>
<evidence type="ECO:0000313" key="3">
    <source>
        <dbReference type="EMBL" id="MEU7072882.1"/>
    </source>
</evidence>
<protein>
    <submittedName>
        <fullName evidence="3">Helix-turn-helix domain-containing protein</fullName>
    </submittedName>
</protein>
<name>A0ABV3CDM0_9ACTN</name>
<gene>
    <name evidence="3" type="ORF">AB0A88_22430</name>
</gene>
<evidence type="ECO:0000259" key="2">
    <source>
        <dbReference type="PROSITE" id="PS51077"/>
    </source>
</evidence>
<accession>A0ABV3CDM0</accession>